<dbReference type="InterPro" id="IPR036514">
    <property type="entry name" value="SGNH_hydro_sf"/>
</dbReference>
<feature type="chain" id="PRO_5004082413" evidence="1">
    <location>
        <begin position="21"/>
        <end position="213"/>
    </location>
</feature>
<reference evidence="3 4" key="1">
    <citation type="journal article" date="2013" name="Genome Announc.">
        <title>Draft Genome Sequence of Methylophaga lonarensis MPLT, a Haloalkaliphilic (Non-Methane-Utilizing) Methylotroph.</title>
        <authorList>
            <person name="Shetty S.A."/>
            <person name="Marathe N.P."/>
            <person name="Munot H."/>
            <person name="Antony C.P."/>
            <person name="Dhotre D.P."/>
            <person name="Murrell J.C."/>
            <person name="Shouche Y.S."/>
        </authorList>
    </citation>
    <scope>NUCLEOTIDE SEQUENCE [LARGE SCALE GENOMIC DNA]</scope>
    <source>
        <strain evidence="3 4">MPL</strain>
    </source>
</reference>
<proteinExistence type="predicted"/>
<dbReference type="GO" id="GO:0004622">
    <property type="term" value="F:phosphatidylcholine lysophospholipase activity"/>
    <property type="evidence" value="ECO:0007669"/>
    <property type="project" value="TreeGrafter"/>
</dbReference>
<evidence type="ECO:0000313" key="4">
    <source>
        <dbReference type="Proteomes" id="UP000012019"/>
    </source>
</evidence>
<dbReference type="Pfam" id="PF13472">
    <property type="entry name" value="Lipase_GDSL_2"/>
    <property type="match status" value="1"/>
</dbReference>
<organism evidence="3 4">
    <name type="scientific">Methylophaga lonarensis MPL</name>
    <dbReference type="NCBI Taxonomy" id="1286106"/>
    <lineage>
        <taxon>Bacteria</taxon>
        <taxon>Pseudomonadati</taxon>
        <taxon>Pseudomonadota</taxon>
        <taxon>Gammaproteobacteria</taxon>
        <taxon>Thiotrichales</taxon>
        <taxon>Piscirickettsiaceae</taxon>
        <taxon>Methylophaga</taxon>
    </lineage>
</organism>
<dbReference type="Gene3D" id="3.40.50.1110">
    <property type="entry name" value="SGNH hydrolase"/>
    <property type="match status" value="1"/>
</dbReference>
<feature type="domain" description="SGNH hydrolase-type esterase" evidence="2">
    <location>
        <begin position="29"/>
        <end position="188"/>
    </location>
</feature>
<evidence type="ECO:0000259" key="2">
    <source>
        <dbReference type="Pfam" id="PF13472"/>
    </source>
</evidence>
<dbReference type="InterPro" id="IPR013830">
    <property type="entry name" value="SGNH_hydro"/>
</dbReference>
<keyword evidence="1" id="KW-0732">Signal</keyword>
<comment type="caution">
    <text evidence="3">The sequence shown here is derived from an EMBL/GenBank/DDBJ whole genome shotgun (WGS) entry which is preliminary data.</text>
</comment>
<dbReference type="PANTHER" id="PTHR30383:SF24">
    <property type="entry name" value="THIOESTERASE 1_PROTEASE 1_LYSOPHOSPHOLIPASE L1"/>
    <property type="match status" value="1"/>
</dbReference>
<dbReference type="InterPro" id="IPR051532">
    <property type="entry name" value="Ester_Hydrolysis_Enzymes"/>
</dbReference>
<dbReference type="PANTHER" id="PTHR30383">
    <property type="entry name" value="THIOESTERASE 1/PROTEASE 1/LYSOPHOSPHOLIPASE L1"/>
    <property type="match status" value="1"/>
</dbReference>
<dbReference type="CDD" id="cd01822">
    <property type="entry name" value="Lysophospholipase_L1_like"/>
    <property type="match status" value="1"/>
</dbReference>
<dbReference type="SUPFAM" id="SSF52266">
    <property type="entry name" value="SGNH hydrolase"/>
    <property type="match status" value="1"/>
</dbReference>
<protein>
    <submittedName>
        <fullName evidence="3">Arylesterase</fullName>
    </submittedName>
</protein>
<keyword evidence="4" id="KW-1185">Reference proteome</keyword>
<dbReference type="AlphaFoldDB" id="M7NW42"/>
<feature type="signal peptide" evidence="1">
    <location>
        <begin position="1"/>
        <end position="20"/>
    </location>
</feature>
<evidence type="ECO:0000256" key="1">
    <source>
        <dbReference type="SAM" id="SignalP"/>
    </source>
</evidence>
<name>M7NW42_9GAMM</name>
<gene>
    <name evidence="3" type="ORF">MPL1_07583</name>
</gene>
<dbReference type="EMBL" id="APHR01000037">
    <property type="protein sequence ID" value="EMR12993.1"/>
    <property type="molecule type" value="Genomic_DNA"/>
</dbReference>
<sequence>MKVFIFLLSVSFWLTTPLKASETEPVLLVVGDSLSAAYGIDTDKSWVALLRERLSDDNTPDWQVVNASISGETTEGGLARLPGLLAQHQPDLVIIELGGNDGLRGHPLPSIRANLEQMIQMTLTDARILLVGIELPPNYGPRYTRAFADIYRELAEAYQVDLLPFFLEGVYDADAMMQADGLHPTEAAQPQLLENIWPYLKPLLTSANLSARL</sequence>
<dbReference type="PATRIC" id="fig|1286106.3.peg.1521"/>
<dbReference type="eggNOG" id="COG2755">
    <property type="taxonomic scope" value="Bacteria"/>
</dbReference>
<dbReference type="OrthoDB" id="9786188at2"/>
<evidence type="ECO:0000313" key="3">
    <source>
        <dbReference type="EMBL" id="EMR12993.1"/>
    </source>
</evidence>
<dbReference type="Proteomes" id="UP000012019">
    <property type="component" value="Unassembled WGS sequence"/>
</dbReference>
<dbReference type="STRING" id="1286106.MPL1_07583"/>
<dbReference type="RefSeq" id="WP_009726505.1">
    <property type="nucleotide sequence ID" value="NZ_APHR01000037.1"/>
</dbReference>
<accession>M7NW42</accession>